<sequence>MSLEKEISFLVSSHSSIAVTPHFDGEHSSIIYTNLGGLKSRGTTDDVIRQYCLNFGASLEGRQMASRKLLGITKTPPILISERLGIVGMELPTYNALDKTWVFDLSFKIEECGSYSLLRFNNGLRIEVGLKEAAVRYRREKALHLLYTKVPFHDLNLINFKLQSK</sequence>
<dbReference type="InterPro" id="IPR010461">
    <property type="entry name" value="ComK"/>
</dbReference>
<reference evidence="1 2" key="1">
    <citation type="submission" date="2020-08" db="EMBL/GenBank/DDBJ databases">
        <title>A Genomic Blueprint of the Chicken Gut Microbiome.</title>
        <authorList>
            <person name="Gilroy R."/>
            <person name="Ravi A."/>
            <person name="Getino M."/>
            <person name="Pursley I."/>
            <person name="Horton D.L."/>
            <person name="Alikhan N.-F."/>
            <person name="Baker D."/>
            <person name="Gharbi K."/>
            <person name="Hall N."/>
            <person name="Watson M."/>
            <person name="Adriaenssens E.M."/>
            <person name="Foster-Nyarko E."/>
            <person name="Jarju S."/>
            <person name="Secka A."/>
            <person name="Antonio M."/>
            <person name="Oren A."/>
            <person name="Chaudhuri R."/>
            <person name="La Ragione R.M."/>
            <person name="Hildebrand F."/>
            <person name="Pallen M.J."/>
        </authorList>
    </citation>
    <scope>NUCLEOTIDE SEQUENCE [LARGE SCALE GENOMIC DNA]</scope>
    <source>
        <strain evidence="1 2">Re31</strain>
    </source>
</reference>
<protein>
    <submittedName>
        <fullName evidence="1">Competence protein ComK</fullName>
    </submittedName>
</protein>
<dbReference type="RefSeq" id="WP_191706204.1">
    <property type="nucleotide sequence ID" value="NZ_JACSQA010000003.1"/>
</dbReference>
<gene>
    <name evidence="1" type="ORF">H9636_03205</name>
</gene>
<dbReference type="Proteomes" id="UP000640930">
    <property type="component" value="Unassembled WGS sequence"/>
</dbReference>
<comment type="caution">
    <text evidence="1">The sequence shown here is derived from an EMBL/GenBank/DDBJ whole genome shotgun (WGS) entry which is preliminary data.</text>
</comment>
<evidence type="ECO:0000313" key="1">
    <source>
        <dbReference type="EMBL" id="MBD8025656.1"/>
    </source>
</evidence>
<dbReference type="Pfam" id="PF06338">
    <property type="entry name" value="ComK"/>
    <property type="match status" value="1"/>
</dbReference>
<name>A0ABR8XA47_9BACL</name>
<keyword evidence="2" id="KW-1185">Reference proteome</keyword>
<accession>A0ABR8XA47</accession>
<organism evidence="1 2">
    <name type="scientific">Ureibacillus galli</name>
    <dbReference type="NCBI Taxonomy" id="2762222"/>
    <lineage>
        <taxon>Bacteria</taxon>
        <taxon>Bacillati</taxon>
        <taxon>Bacillota</taxon>
        <taxon>Bacilli</taxon>
        <taxon>Bacillales</taxon>
        <taxon>Caryophanaceae</taxon>
        <taxon>Ureibacillus</taxon>
    </lineage>
</organism>
<proteinExistence type="predicted"/>
<evidence type="ECO:0000313" key="2">
    <source>
        <dbReference type="Proteomes" id="UP000640930"/>
    </source>
</evidence>
<dbReference type="EMBL" id="JACSQA010000003">
    <property type="protein sequence ID" value="MBD8025656.1"/>
    <property type="molecule type" value="Genomic_DNA"/>
</dbReference>